<keyword evidence="2" id="KW-0472">Membrane</keyword>
<dbReference type="OrthoDB" id="6400940at2"/>
<name>A0A1M5ETP7_9ALTE</name>
<feature type="region of interest" description="Disordered" evidence="1">
    <location>
        <begin position="39"/>
        <end position="58"/>
    </location>
</feature>
<feature type="transmembrane region" description="Helical" evidence="2">
    <location>
        <begin position="9"/>
        <end position="28"/>
    </location>
</feature>
<protein>
    <submittedName>
        <fullName evidence="3">Uncharacterized protein</fullName>
    </submittedName>
</protein>
<dbReference type="AlphaFoldDB" id="A0A1M5ETP7"/>
<evidence type="ECO:0000313" key="4">
    <source>
        <dbReference type="Proteomes" id="UP000184520"/>
    </source>
</evidence>
<gene>
    <name evidence="3" type="ORF">SAMN05216361_0535</name>
</gene>
<keyword evidence="2" id="KW-0812">Transmembrane</keyword>
<keyword evidence="2" id="KW-1133">Transmembrane helix</keyword>
<evidence type="ECO:0000256" key="2">
    <source>
        <dbReference type="SAM" id="Phobius"/>
    </source>
</evidence>
<keyword evidence="4" id="KW-1185">Reference proteome</keyword>
<reference evidence="4" key="1">
    <citation type="submission" date="2016-11" db="EMBL/GenBank/DDBJ databases">
        <authorList>
            <person name="Varghese N."/>
            <person name="Submissions S."/>
        </authorList>
    </citation>
    <scope>NUCLEOTIDE SEQUENCE [LARGE SCALE GENOMIC DNA]</scope>
    <source>
        <strain evidence="4">CGMCC 1.8995</strain>
    </source>
</reference>
<evidence type="ECO:0000256" key="1">
    <source>
        <dbReference type="SAM" id="MobiDB-lite"/>
    </source>
</evidence>
<organism evidence="3 4">
    <name type="scientific">Marisediminitalea aggregata</name>
    <dbReference type="NCBI Taxonomy" id="634436"/>
    <lineage>
        <taxon>Bacteria</taxon>
        <taxon>Pseudomonadati</taxon>
        <taxon>Pseudomonadota</taxon>
        <taxon>Gammaproteobacteria</taxon>
        <taxon>Alteromonadales</taxon>
        <taxon>Alteromonadaceae</taxon>
        <taxon>Marisediminitalea</taxon>
    </lineage>
</organism>
<dbReference type="RefSeq" id="WP_073317387.1">
    <property type="nucleotide sequence ID" value="NZ_FQWD01000001.1"/>
</dbReference>
<dbReference type="EMBL" id="FQWD01000001">
    <property type="protein sequence ID" value="SHF82554.1"/>
    <property type="molecule type" value="Genomic_DNA"/>
</dbReference>
<dbReference type="Proteomes" id="UP000184520">
    <property type="component" value="Unassembled WGS sequence"/>
</dbReference>
<proteinExistence type="predicted"/>
<accession>A0A1M5ETP7</accession>
<sequence length="371" mass="41875">MSLQRYRKAACIAFASIGVLVVTLTYFWQNNNNVDLAVSTSESGGNSESITSKKVTDAGSNGEINDSFISKEVALTLDDESQQYVISNNQDSESRDTVLTLDDNWCVPREQLSSEDVSYLAKIQQDWNEIQGIAPAYTPDVGYGDELYDQSSAYIDSYLAMEIDNLEDLSLSGDKWAMIAYLQKPKALSRRSREREVAKELLISGATYHAIEFLIRNEFLQAKTSFRNTKNAEGSRTHLVNAAAYTMLGLKYYNTSALTAYASMVANDEMFKSFLNPSLILSESNDEIISRFSEITKEIRLTRKSRNIHVPEVPDEIKKLFSLDLAHFEFHHKTIMAQLKSWQDATIGELGISECTNEHKERLAKIYKGRK</sequence>
<evidence type="ECO:0000313" key="3">
    <source>
        <dbReference type="EMBL" id="SHF82554.1"/>
    </source>
</evidence>